<gene>
    <name evidence="5" type="ORF">Apa02nite_020040</name>
</gene>
<dbReference type="InterPro" id="IPR016032">
    <property type="entry name" value="Sig_transdc_resp-reg_C-effctor"/>
</dbReference>
<dbReference type="InterPro" id="IPR000792">
    <property type="entry name" value="Tscrpt_reg_LuxR_C"/>
</dbReference>
<protein>
    <recommendedName>
        <fullName evidence="4">HTH luxR-type domain-containing protein</fullName>
    </recommendedName>
</protein>
<accession>A0ABQ4B5E9</accession>
<keyword evidence="1" id="KW-0805">Transcription regulation</keyword>
<dbReference type="EMBL" id="BOMS01000026">
    <property type="protein sequence ID" value="GIE65896.1"/>
    <property type="molecule type" value="Genomic_DNA"/>
</dbReference>
<evidence type="ECO:0000259" key="4">
    <source>
        <dbReference type="PROSITE" id="PS50043"/>
    </source>
</evidence>
<evidence type="ECO:0000313" key="5">
    <source>
        <dbReference type="EMBL" id="GIE65896.1"/>
    </source>
</evidence>
<dbReference type="Pfam" id="PF00196">
    <property type="entry name" value="GerE"/>
    <property type="match status" value="1"/>
</dbReference>
<feature type="domain" description="HTH luxR-type" evidence="4">
    <location>
        <begin position="78"/>
        <end position="143"/>
    </location>
</feature>
<dbReference type="CDD" id="cd06170">
    <property type="entry name" value="LuxR_C_like"/>
    <property type="match status" value="1"/>
</dbReference>
<keyword evidence="3" id="KW-0804">Transcription</keyword>
<evidence type="ECO:0000313" key="6">
    <source>
        <dbReference type="Proteomes" id="UP000624709"/>
    </source>
</evidence>
<dbReference type="PROSITE" id="PS00622">
    <property type="entry name" value="HTH_LUXR_1"/>
    <property type="match status" value="1"/>
</dbReference>
<keyword evidence="6" id="KW-1185">Reference proteome</keyword>
<organism evidence="5 6">
    <name type="scientific">Actinoplanes palleronii</name>
    <dbReference type="NCBI Taxonomy" id="113570"/>
    <lineage>
        <taxon>Bacteria</taxon>
        <taxon>Bacillati</taxon>
        <taxon>Actinomycetota</taxon>
        <taxon>Actinomycetes</taxon>
        <taxon>Micromonosporales</taxon>
        <taxon>Micromonosporaceae</taxon>
        <taxon>Actinoplanes</taxon>
    </lineage>
</organism>
<keyword evidence="2" id="KW-0238">DNA-binding</keyword>
<dbReference type="Proteomes" id="UP000624709">
    <property type="component" value="Unassembled WGS sequence"/>
</dbReference>
<dbReference type="PROSITE" id="PS50043">
    <property type="entry name" value="HTH_LUXR_2"/>
    <property type="match status" value="1"/>
</dbReference>
<dbReference type="PANTHER" id="PTHR44688:SF16">
    <property type="entry name" value="DNA-BINDING TRANSCRIPTIONAL ACTIVATOR DEVR_DOSR"/>
    <property type="match status" value="1"/>
</dbReference>
<dbReference type="RefSeq" id="WP_203824779.1">
    <property type="nucleotide sequence ID" value="NZ_BAAATY010000004.1"/>
</dbReference>
<sequence>MLTGDYERALAEDLTGWPFDRARLQLTYGAALRRAFRITECRPLLRDAVATFDSLGVTPWADRARSELRATGETRRRPIDALSLLTPQEQQIAGLVAAGLSNREIGERLFLSPRTISTHLYRIYPKVNVSSRTELARTLRHPT</sequence>
<proteinExistence type="predicted"/>
<evidence type="ECO:0000256" key="1">
    <source>
        <dbReference type="ARBA" id="ARBA00023015"/>
    </source>
</evidence>
<name>A0ABQ4B5E9_9ACTN</name>
<dbReference type="SUPFAM" id="SSF46894">
    <property type="entry name" value="C-terminal effector domain of the bipartite response regulators"/>
    <property type="match status" value="1"/>
</dbReference>
<evidence type="ECO:0000256" key="3">
    <source>
        <dbReference type="ARBA" id="ARBA00023163"/>
    </source>
</evidence>
<evidence type="ECO:0000256" key="2">
    <source>
        <dbReference type="ARBA" id="ARBA00023125"/>
    </source>
</evidence>
<dbReference type="SMART" id="SM00421">
    <property type="entry name" value="HTH_LUXR"/>
    <property type="match status" value="1"/>
</dbReference>
<dbReference type="InterPro" id="IPR036388">
    <property type="entry name" value="WH-like_DNA-bd_sf"/>
</dbReference>
<comment type="caution">
    <text evidence="5">The sequence shown here is derived from an EMBL/GenBank/DDBJ whole genome shotgun (WGS) entry which is preliminary data.</text>
</comment>
<dbReference type="PRINTS" id="PR00038">
    <property type="entry name" value="HTHLUXR"/>
</dbReference>
<dbReference type="PANTHER" id="PTHR44688">
    <property type="entry name" value="DNA-BINDING TRANSCRIPTIONAL ACTIVATOR DEVR_DOSR"/>
    <property type="match status" value="1"/>
</dbReference>
<dbReference type="Gene3D" id="1.10.10.10">
    <property type="entry name" value="Winged helix-like DNA-binding domain superfamily/Winged helix DNA-binding domain"/>
    <property type="match status" value="1"/>
</dbReference>
<reference evidence="5 6" key="1">
    <citation type="submission" date="2021-01" db="EMBL/GenBank/DDBJ databases">
        <title>Whole genome shotgun sequence of Actinoplanes palleronii NBRC 14916.</title>
        <authorList>
            <person name="Komaki H."/>
            <person name="Tamura T."/>
        </authorList>
    </citation>
    <scope>NUCLEOTIDE SEQUENCE [LARGE SCALE GENOMIC DNA]</scope>
    <source>
        <strain evidence="5 6">NBRC 14916</strain>
    </source>
</reference>